<feature type="transmembrane region" description="Helical" evidence="1">
    <location>
        <begin position="836"/>
        <end position="855"/>
    </location>
</feature>
<protein>
    <submittedName>
        <fullName evidence="2">Uncharacterized protein</fullName>
    </submittedName>
</protein>
<dbReference type="AlphaFoldDB" id="A0A8J7K0S1"/>
<feature type="transmembrane region" description="Helical" evidence="1">
    <location>
        <begin position="661"/>
        <end position="685"/>
    </location>
</feature>
<evidence type="ECO:0000256" key="1">
    <source>
        <dbReference type="SAM" id="Phobius"/>
    </source>
</evidence>
<evidence type="ECO:0000313" key="3">
    <source>
        <dbReference type="Proteomes" id="UP000620559"/>
    </source>
</evidence>
<feature type="transmembrane region" description="Helical" evidence="1">
    <location>
        <begin position="537"/>
        <end position="555"/>
    </location>
</feature>
<sequence>MAFKLNKSDKDKLIELLRLRNIAYDDRHAFCQDIGIEQPGKLRFINVREDDLFASALINYLNEIAKIDSIYELCSKLKSTFSGTEHMQVLEVIRGKVAISNEQNFSAASKFLFTMVKKIWEDSSVNEFIELSSKEVIVPGNEAQNDIQRRDIKSYQSVYTINIIINQIIKEQKNVILLGEQGINKKKFLRKLNEELISKYKPNETRIPVHLDISSFNSDKGTFVEWMKYYLPKRYNLNKYTFDTLDSDGYKKVIFLFSGFEKVNEKEQGYFVKELKKITGDGKYDIKFVITSREKEKLLDPELVSFTDTFALELKPLDQEQIITYWQEHFQKNDQSLNELQRYIQGELSLTEYLKLPPDLIFFTEEYKDAPDKDQFIRQYLSNPERQKTLVVSKIKTTFKDENWNKDKYPQKKAEKWLHWLLKQLTREKTSAFYIFYIEDIQPKWLFAANPQVDDFKWFETELFKKNIYFVGLGLIVGLICGFSTGLLSDILNYAPRANVNLINYIFFGSISGMISGMIAGVLASKIEYVSTINSKSTFIVATIGLISGLIRWLSSKLIEIDQVQPLDLIIFGIIIAIVFYRLDPKHIKAVESVEWSWTKAGEKLRVGMICGALSAISMIIIAIISKVIGLNPENFQSYWLNNFLEKVFYSDNQQSLGTDITIFSSILGLLLYSVLQLLILRDYISRINNRVQNLSSFFLINRKYLGLIITVLSSFLFAITINMFIKEPLNNTKELLPLLINHFGILNTTIWGLLTLEIFVGVQIAIALGVQTDNNKYQKIEPNHDIKKAARNAINISVYTALTSFIINIFVWYIYYHISDFIWWIYYRPEDVYGGVWFGIIVGLMVGILSGLLNGENSGLVCIKHFVLRLILVLYGCIPCDYVGFLDYCAKKGLLEYIGGSYEFSNKDAMMNSLEK</sequence>
<dbReference type="InterPro" id="IPR027417">
    <property type="entry name" value="P-loop_NTPase"/>
</dbReference>
<dbReference type="RefSeq" id="WP_193921366.1">
    <property type="nucleotide sequence ID" value="NZ_JADEWL010000047.1"/>
</dbReference>
<gene>
    <name evidence="2" type="ORF">IQ247_15170</name>
</gene>
<comment type="caution">
    <text evidence="2">The sequence shown here is derived from an EMBL/GenBank/DDBJ whole genome shotgun (WGS) entry which is preliminary data.</text>
</comment>
<feature type="transmembrane region" description="Helical" evidence="1">
    <location>
        <begin position="567"/>
        <end position="584"/>
    </location>
</feature>
<feature type="transmembrane region" description="Helical" evidence="1">
    <location>
        <begin position="867"/>
        <end position="886"/>
    </location>
</feature>
<organism evidence="2 3">
    <name type="scientific">Plectonema cf. radiosum LEGE 06105</name>
    <dbReference type="NCBI Taxonomy" id="945769"/>
    <lineage>
        <taxon>Bacteria</taxon>
        <taxon>Bacillati</taxon>
        <taxon>Cyanobacteriota</taxon>
        <taxon>Cyanophyceae</taxon>
        <taxon>Oscillatoriophycideae</taxon>
        <taxon>Oscillatoriales</taxon>
        <taxon>Microcoleaceae</taxon>
        <taxon>Plectonema</taxon>
    </lineage>
</organism>
<feature type="transmembrane region" description="Helical" evidence="1">
    <location>
        <begin position="505"/>
        <end position="525"/>
    </location>
</feature>
<keyword evidence="1" id="KW-0472">Membrane</keyword>
<dbReference type="Proteomes" id="UP000620559">
    <property type="component" value="Unassembled WGS sequence"/>
</dbReference>
<dbReference type="SUPFAM" id="SSF52540">
    <property type="entry name" value="P-loop containing nucleoside triphosphate hydrolases"/>
    <property type="match status" value="1"/>
</dbReference>
<proteinExistence type="predicted"/>
<reference evidence="2" key="1">
    <citation type="submission" date="2020-10" db="EMBL/GenBank/DDBJ databases">
        <authorList>
            <person name="Castelo-Branco R."/>
            <person name="Eusebio N."/>
            <person name="Adriana R."/>
            <person name="Vieira A."/>
            <person name="Brugerolle De Fraissinette N."/>
            <person name="Rezende De Castro R."/>
            <person name="Schneider M.P."/>
            <person name="Vasconcelos V."/>
            <person name="Leao P.N."/>
        </authorList>
    </citation>
    <scope>NUCLEOTIDE SEQUENCE</scope>
    <source>
        <strain evidence="2">LEGE 06105</strain>
    </source>
</reference>
<name>A0A8J7K0S1_9CYAN</name>
<keyword evidence="1" id="KW-1133">Transmembrane helix</keyword>
<feature type="transmembrane region" description="Helical" evidence="1">
    <location>
        <begin position="746"/>
        <end position="771"/>
    </location>
</feature>
<feature type="transmembrane region" description="Helical" evidence="1">
    <location>
        <begin position="467"/>
        <end position="485"/>
    </location>
</feature>
<feature type="transmembrane region" description="Helical" evidence="1">
    <location>
        <begin position="705"/>
        <end position="726"/>
    </location>
</feature>
<dbReference type="Gene3D" id="3.40.50.300">
    <property type="entry name" value="P-loop containing nucleotide triphosphate hydrolases"/>
    <property type="match status" value="1"/>
</dbReference>
<dbReference type="EMBL" id="JADEWL010000047">
    <property type="protein sequence ID" value="MBE9213991.1"/>
    <property type="molecule type" value="Genomic_DNA"/>
</dbReference>
<keyword evidence="1" id="KW-0812">Transmembrane</keyword>
<evidence type="ECO:0000313" key="2">
    <source>
        <dbReference type="EMBL" id="MBE9213991.1"/>
    </source>
</evidence>
<feature type="transmembrane region" description="Helical" evidence="1">
    <location>
        <begin position="797"/>
        <end position="816"/>
    </location>
</feature>
<accession>A0A8J7K0S1</accession>
<keyword evidence="3" id="KW-1185">Reference proteome</keyword>
<feature type="transmembrane region" description="Helical" evidence="1">
    <location>
        <begin position="605"/>
        <end position="629"/>
    </location>
</feature>